<dbReference type="CDD" id="cd02440">
    <property type="entry name" value="AdoMet_MTases"/>
    <property type="match status" value="1"/>
</dbReference>
<dbReference type="Pfam" id="PF08241">
    <property type="entry name" value="Methyltransf_11"/>
    <property type="match status" value="1"/>
</dbReference>
<proteinExistence type="predicted"/>
<reference evidence="3" key="1">
    <citation type="submission" date="2015-09" db="EMBL/GenBank/DDBJ databases">
        <authorList>
            <person name="Rodrigo-Torres L."/>
            <person name="Arahal D.R."/>
        </authorList>
    </citation>
    <scope>NUCLEOTIDE SEQUENCE [LARGE SCALE GENOMIC DNA]</scope>
    <source>
        <strain evidence="3">CECT 5091</strain>
    </source>
</reference>
<dbReference type="OrthoDB" id="9802097at2"/>
<dbReference type="RefSeq" id="WP_058281697.1">
    <property type="nucleotide sequence ID" value="NZ_CYUD01000005.1"/>
</dbReference>
<dbReference type="InterPro" id="IPR029063">
    <property type="entry name" value="SAM-dependent_MTases_sf"/>
</dbReference>
<evidence type="ECO:0000259" key="1">
    <source>
        <dbReference type="Pfam" id="PF08241"/>
    </source>
</evidence>
<keyword evidence="3" id="KW-1185">Reference proteome</keyword>
<dbReference type="Gene3D" id="3.40.50.150">
    <property type="entry name" value="Vaccinia Virus protein VP39"/>
    <property type="match status" value="1"/>
</dbReference>
<feature type="domain" description="Methyltransferase type 11" evidence="1">
    <location>
        <begin position="51"/>
        <end position="140"/>
    </location>
</feature>
<dbReference type="PANTHER" id="PTHR43861">
    <property type="entry name" value="TRANS-ACONITATE 2-METHYLTRANSFERASE-RELATED"/>
    <property type="match status" value="1"/>
</dbReference>
<evidence type="ECO:0000313" key="3">
    <source>
        <dbReference type="Proteomes" id="UP000051260"/>
    </source>
</evidence>
<gene>
    <name evidence="2" type="ORF">RUE5091_01988</name>
</gene>
<dbReference type="SUPFAM" id="SSF53335">
    <property type="entry name" value="S-adenosyl-L-methionine-dependent methyltransferases"/>
    <property type="match status" value="1"/>
</dbReference>
<protein>
    <submittedName>
        <fullName evidence="2">Trans-aconitate 2-methyltransferase</fullName>
    </submittedName>
</protein>
<evidence type="ECO:0000313" key="2">
    <source>
        <dbReference type="EMBL" id="CUJ98973.1"/>
    </source>
</evidence>
<dbReference type="PANTHER" id="PTHR43861:SF1">
    <property type="entry name" value="TRANS-ACONITATE 2-METHYLTRANSFERASE"/>
    <property type="match status" value="1"/>
</dbReference>
<dbReference type="STRING" id="1715692.RUE5091_01988"/>
<dbReference type="InterPro" id="IPR013216">
    <property type="entry name" value="Methyltransf_11"/>
</dbReference>
<sequence>MNTQMTSRVQRSFSRSFRSYHGSACQQARIAEQLAQDLQRGGAPTRFASALEFGCGTGHLTQRLCTRFAFDGLTVNDLSPEAYETATTFGAGFLCGDAETVGWPEKPDLIASASMIQWLPDPAVFLRRAARALAPGGWLAVSGFGSLQYQELVQVGTAAKAPGLCGPENLSDAVGDVLEVISVGETEQQMHFSSPRNVLNHLRRTGVNGRAQKQWTKSSLLAFSNDYVRQFGGESGVPLTYHPTWIIARKPG</sequence>
<keyword evidence="2" id="KW-0489">Methyltransferase</keyword>
<dbReference type="GO" id="GO:0032259">
    <property type="term" value="P:methylation"/>
    <property type="evidence" value="ECO:0007669"/>
    <property type="project" value="UniProtKB-KW"/>
</dbReference>
<dbReference type="Proteomes" id="UP000051260">
    <property type="component" value="Unassembled WGS sequence"/>
</dbReference>
<organism evidence="2 3">
    <name type="scientific">Ruegeria denitrificans</name>
    <dbReference type="NCBI Taxonomy" id="1715692"/>
    <lineage>
        <taxon>Bacteria</taxon>
        <taxon>Pseudomonadati</taxon>
        <taxon>Pseudomonadota</taxon>
        <taxon>Alphaproteobacteria</taxon>
        <taxon>Rhodobacterales</taxon>
        <taxon>Roseobacteraceae</taxon>
        <taxon>Ruegeria</taxon>
    </lineage>
</organism>
<accession>A0A0P1IGF2</accession>
<dbReference type="EMBL" id="CYUD01000005">
    <property type="protein sequence ID" value="CUJ98973.1"/>
    <property type="molecule type" value="Genomic_DNA"/>
</dbReference>
<name>A0A0P1IGF2_9RHOB</name>
<keyword evidence="2" id="KW-0808">Transferase</keyword>
<dbReference type="GO" id="GO:0008757">
    <property type="term" value="F:S-adenosylmethionine-dependent methyltransferase activity"/>
    <property type="evidence" value="ECO:0007669"/>
    <property type="project" value="InterPro"/>
</dbReference>
<dbReference type="AlphaFoldDB" id="A0A0P1IGF2"/>